<evidence type="ECO:0000313" key="4">
    <source>
        <dbReference type="Proteomes" id="UP000501623"/>
    </source>
</evidence>
<dbReference type="RefSeq" id="WP_171591088.1">
    <property type="nucleotide sequence ID" value="NZ_CP053538.1"/>
</dbReference>
<sequence length="250" mass="27849">MRKLLSISSLLLFWLPRATTAQVHIQVEPLGPLKLSYGVRVGGQLTGMTAAAPDFRALETRNNYWGGQAGLVFEAALGWLSLQPAIVFTQKGYREKQTGTIELQGVTYKNNSLTYLRLNYLVVPVNMVATVHGVQLLAGPYLGVGLSGHYHDEFDKPMRTSEYYQTYAATSFKRDSEVTFGKVDPYAVNAFRRLDAGYQVGIGYKLGSWQAQATYSHGVKNVYPSPYIGYNPQSKNRGFMLDATYFFANN</sequence>
<proteinExistence type="predicted"/>
<dbReference type="Pfam" id="PF13568">
    <property type="entry name" value="OMP_b-brl_2"/>
    <property type="match status" value="1"/>
</dbReference>
<accession>A0A6M6BG76</accession>
<organism evidence="3 4">
    <name type="scientific">Hymenobacter taeanensis</name>
    <dbReference type="NCBI Taxonomy" id="2735321"/>
    <lineage>
        <taxon>Bacteria</taxon>
        <taxon>Pseudomonadati</taxon>
        <taxon>Bacteroidota</taxon>
        <taxon>Cytophagia</taxon>
        <taxon>Cytophagales</taxon>
        <taxon>Hymenobacteraceae</taxon>
        <taxon>Hymenobacter</taxon>
    </lineage>
</organism>
<evidence type="ECO:0000256" key="1">
    <source>
        <dbReference type="SAM" id="SignalP"/>
    </source>
</evidence>
<feature type="chain" id="PRO_5026980063" evidence="1">
    <location>
        <begin position="22"/>
        <end position="250"/>
    </location>
</feature>
<keyword evidence="1" id="KW-0732">Signal</keyword>
<evidence type="ECO:0000259" key="2">
    <source>
        <dbReference type="Pfam" id="PF13568"/>
    </source>
</evidence>
<dbReference type="Proteomes" id="UP000501623">
    <property type="component" value="Chromosome"/>
</dbReference>
<dbReference type="KEGG" id="hts:HMJ29_08600"/>
<gene>
    <name evidence="3" type="ORF">HMJ29_08600</name>
</gene>
<feature type="signal peptide" evidence="1">
    <location>
        <begin position="1"/>
        <end position="21"/>
    </location>
</feature>
<dbReference type="AlphaFoldDB" id="A0A6M6BG76"/>
<protein>
    <submittedName>
        <fullName evidence="3">Outer membrane beta-barrel protein</fullName>
    </submittedName>
</protein>
<evidence type="ECO:0000313" key="3">
    <source>
        <dbReference type="EMBL" id="QJX46989.1"/>
    </source>
</evidence>
<reference evidence="3 4" key="1">
    <citation type="submission" date="2020-05" db="EMBL/GenBank/DDBJ databases">
        <title>Complete genome sequence of Hymenobacter sp. TS19 in Coasted Sand Dune.</title>
        <authorList>
            <person name="Lee J.-H."/>
            <person name="Jung J.-H."/>
            <person name="Jeong S."/>
            <person name="Zhao L."/>
            <person name="Kim M.-K."/>
            <person name="Seo H.-S."/>
            <person name="Lim S."/>
        </authorList>
    </citation>
    <scope>NUCLEOTIDE SEQUENCE [LARGE SCALE GENOMIC DNA]</scope>
    <source>
        <strain evidence="3 4">TS19</strain>
    </source>
</reference>
<keyword evidence="4" id="KW-1185">Reference proteome</keyword>
<name>A0A6M6BG76_9BACT</name>
<feature type="domain" description="Outer membrane protein beta-barrel" evidence="2">
    <location>
        <begin position="33"/>
        <end position="222"/>
    </location>
</feature>
<dbReference type="EMBL" id="CP053538">
    <property type="protein sequence ID" value="QJX46989.1"/>
    <property type="molecule type" value="Genomic_DNA"/>
</dbReference>
<dbReference type="InterPro" id="IPR025665">
    <property type="entry name" value="Beta-barrel_OMP_2"/>
</dbReference>